<evidence type="ECO:0000313" key="8">
    <source>
        <dbReference type="EMBL" id="CAD7259581.1"/>
    </source>
</evidence>
<dbReference type="Pfam" id="PF00044">
    <property type="entry name" value="Gp_dh_N"/>
    <property type="match status" value="1"/>
</dbReference>
<dbReference type="PANTHER" id="PTHR10836:SF76">
    <property type="entry name" value="GLYCERALDEHYDE-3-PHOSPHATE DEHYDROGENASE-RELATED"/>
    <property type="match status" value="1"/>
</dbReference>
<dbReference type="CDD" id="cd05214">
    <property type="entry name" value="GAPDH_I_N"/>
    <property type="match status" value="1"/>
</dbReference>
<dbReference type="GO" id="GO:0005829">
    <property type="term" value="C:cytosol"/>
    <property type="evidence" value="ECO:0007669"/>
    <property type="project" value="TreeGrafter"/>
</dbReference>
<evidence type="ECO:0000256" key="2">
    <source>
        <dbReference type="ARBA" id="ARBA00011881"/>
    </source>
</evidence>
<keyword evidence="3" id="KW-0560">Oxidoreductase</keyword>
<accession>A0A7R9AS58</accession>
<organism evidence="8">
    <name type="scientific">Timema shepardi</name>
    <name type="common">Walking stick</name>
    <dbReference type="NCBI Taxonomy" id="629360"/>
    <lineage>
        <taxon>Eukaryota</taxon>
        <taxon>Metazoa</taxon>
        <taxon>Ecdysozoa</taxon>
        <taxon>Arthropoda</taxon>
        <taxon>Hexapoda</taxon>
        <taxon>Insecta</taxon>
        <taxon>Pterygota</taxon>
        <taxon>Neoptera</taxon>
        <taxon>Polyneoptera</taxon>
        <taxon>Phasmatodea</taxon>
        <taxon>Timematodea</taxon>
        <taxon>Timematoidea</taxon>
        <taxon>Timematidae</taxon>
        <taxon>Timema</taxon>
    </lineage>
</organism>
<dbReference type="InterPro" id="IPR020830">
    <property type="entry name" value="GlycerAld_3-P_DH_AS"/>
</dbReference>
<dbReference type="InterPro" id="IPR020829">
    <property type="entry name" value="GlycerAld_3-P_DH_cat"/>
</dbReference>
<comment type="subunit">
    <text evidence="2">Homotetramer.</text>
</comment>
<dbReference type="CDD" id="cd18126">
    <property type="entry name" value="GAPDH_I_C"/>
    <property type="match status" value="1"/>
</dbReference>
<dbReference type="GO" id="GO:0051287">
    <property type="term" value="F:NAD binding"/>
    <property type="evidence" value="ECO:0007669"/>
    <property type="project" value="InterPro"/>
</dbReference>
<comment type="catalytic activity">
    <reaction evidence="5">
        <text>D-glyceraldehyde 3-phosphate + phosphate + NAD(+) = (2R)-3-phospho-glyceroyl phosphate + NADH + H(+)</text>
        <dbReference type="Rhea" id="RHEA:10300"/>
        <dbReference type="ChEBI" id="CHEBI:15378"/>
        <dbReference type="ChEBI" id="CHEBI:43474"/>
        <dbReference type="ChEBI" id="CHEBI:57540"/>
        <dbReference type="ChEBI" id="CHEBI:57604"/>
        <dbReference type="ChEBI" id="CHEBI:57945"/>
        <dbReference type="ChEBI" id="CHEBI:59776"/>
        <dbReference type="EC" id="1.2.1.12"/>
    </reaction>
</comment>
<dbReference type="EMBL" id="OC001281">
    <property type="protein sequence ID" value="CAD7259581.1"/>
    <property type="molecule type" value="Genomic_DNA"/>
</dbReference>
<comment type="similarity">
    <text evidence="1 6">Belongs to the glyceraldehyde-3-phosphate dehydrogenase family.</text>
</comment>
<dbReference type="SUPFAM" id="SSF51735">
    <property type="entry name" value="NAD(P)-binding Rossmann-fold domains"/>
    <property type="match status" value="2"/>
</dbReference>
<dbReference type="Gene3D" id="3.30.360.10">
    <property type="entry name" value="Dihydrodipicolinate Reductase, domain 2"/>
    <property type="match status" value="2"/>
</dbReference>
<evidence type="ECO:0000259" key="7">
    <source>
        <dbReference type="SMART" id="SM00846"/>
    </source>
</evidence>
<name>A0A7R9AS58_TIMSH</name>
<dbReference type="InterPro" id="IPR020831">
    <property type="entry name" value="GlycerAld/Erythrose_P_DH"/>
</dbReference>
<protein>
    <recommendedName>
        <fullName evidence="7">Glyceraldehyde 3-phosphate dehydrogenase NAD(P) binding domain-containing protein</fullName>
    </recommendedName>
</protein>
<reference evidence="8" key="1">
    <citation type="submission" date="2020-11" db="EMBL/GenBank/DDBJ databases">
        <authorList>
            <person name="Tran Van P."/>
        </authorList>
    </citation>
    <scope>NUCLEOTIDE SEQUENCE</scope>
</reference>
<dbReference type="PRINTS" id="PR00078">
    <property type="entry name" value="G3PDHDRGNASE"/>
</dbReference>
<dbReference type="GO" id="GO:0004365">
    <property type="term" value="F:glyceraldehyde-3-phosphate dehydrogenase (NAD+) (phosphorylating) activity"/>
    <property type="evidence" value="ECO:0007669"/>
    <property type="project" value="UniProtKB-EC"/>
</dbReference>
<dbReference type="AlphaFoldDB" id="A0A7R9AS58"/>
<evidence type="ECO:0000256" key="4">
    <source>
        <dbReference type="ARBA" id="ARBA00023027"/>
    </source>
</evidence>
<gene>
    <name evidence="8" type="ORF">TSIB3V08_LOCUS3785</name>
</gene>
<keyword evidence="4" id="KW-0520">NAD</keyword>
<sequence>MSSSSSSSSFDVSASAGRLAHPLPVLSISPNFSLSHDSPLANALVVLSSTAEDGEIEVRISIGNKKVKLTEVNPHLHGGIVGNHLGETTLSTSDRDLNLDLFVLSSLAQHETSALANYATEVGVILLSHPVRKCTAMVKIGINGFGRIGRMVLRCALEDGSVTVVAVNDPFIGPDYMAYLFRFDSSHGAFNGEVSFQEDCLVIRARLWGPPGSIPWLPSSWKRGLLEPGNLSYKMRELPEVVLDVRLGKKIYLSHEKNPKKIPWGAHGADYVVEATGVFRSVEKCQGHITGGAKKVVITAPSEDAPMFVCGVNEKDYKSSMNIVSNASCTTNALAPIAKVIHDNFQIVEGLMTTIHSVTATQKTVDSPSGKLWRDGRGAFQNIIPASTGAAKAVAMVIPSLYGKLTGMAFRVPVANVSVVDLSVRIRERETDESKVKGKQRRENSLRGEGKVRFVETPRGNSEHRGSLGRVHSTLLCASEVEEKARVKVAMMLFLNVFSQQDGEGIQEHLNTTSMQPPPPSPLEDKIGRVDWTVISDIIGLGKPATYDDIKAKVKEAAEGDMKGILGYTEEEVVSSDFNGDPRSSIFDSKAGIPLNDSFVKLINCRVLWLFVTTQCTPETCVYLVATLSLRGWPYWASDENIKYDNEYGYSMRVVDLIKHMAKS</sequence>
<dbReference type="Pfam" id="PF02800">
    <property type="entry name" value="Gp_dh_C"/>
    <property type="match status" value="2"/>
</dbReference>
<dbReference type="SUPFAM" id="SSF55347">
    <property type="entry name" value="Glyceraldehyde-3-phosphate dehydrogenase-like, C-terminal domain"/>
    <property type="match status" value="2"/>
</dbReference>
<proteinExistence type="inferred from homology"/>
<feature type="domain" description="Glyceraldehyde 3-phosphate dehydrogenase NAD(P) binding" evidence="7">
    <location>
        <begin position="138"/>
        <end position="329"/>
    </location>
</feature>
<dbReference type="InterPro" id="IPR036291">
    <property type="entry name" value="NAD(P)-bd_dom_sf"/>
</dbReference>
<evidence type="ECO:0000256" key="6">
    <source>
        <dbReference type="RuleBase" id="RU000397"/>
    </source>
</evidence>
<dbReference type="PANTHER" id="PTHR10836">
    <property type="entry name" value="GLYCERALDEHYDE 3-PHOSPHATE DEHYDROGENASE"/>
    <property type="match status" value="1"/>
</dbReference>
<evidence type="ECO:0000256" key="5">
    <source>
        <dbReference type="ARBA" id="ARBA00047698"/>
    </source>
</evidence>
<dbReference type="GO" id="GO:0006096">
    <property type="term" value="P:glycolytic process"/>
    <property type="evidence" value="ECO:0007669"/>
    <property type="project" value="TreeGrafter"/>
</dbReference>
<dbReference type="SMART" id="SM00846">
    <property type="entry name" value="Gp_dh_N"/>
    <property type="match status" value="1"/>
</dbReference>
<evidence type="ECO:0000256" key="3">
    <source>
        <dbReference type="ARBA" id="ARBA00023002"/>
    </source>
</evidence>
<dbReference type="PROSITE" id="PS00071">
    <property type="entry name" value="GAPDH"/>
    <property type="match status" value="1"/>
</dbReference>
<dbReference type="Gene3D" id="3.40.50.720">
    <property type="entry name" value="NAD(P)-binding Rossmann-like Domain"/>
    <property type="match status" value="2"/>
</dbReference>
<dbReference type="InterPro" id="IPR020828">
    <property type="entry name" value="GlycerAld_3-P_DH_NAD(P)-bd"/>
</dbReference>
<evidence type="ECO:0000256" key="1">
    <source>
        <dbReference type="ARBA" id="ARBA00007406"/>
    </source>
</evidence>